<sequence>MLGETFNVIHKLTLHISLFEEIQMSATAATNSVKAVSRVIPVHKKYTVQSYGIWERIRRIFAIAPDRSNGVPLNSQYRNPPPGSNEPFSFIDPVTFPAGDIADNPYWKRDSRRSYPQLSFVTQKDAVGLLKLGSMSSKINLVGEAEARVPAEAEKEGEAGLAAYIRKEGKTDILATFGKDGLPPLPSGAYLKVHAGKYNLAEENSYPESYPCRSFQ</sequence>
<keyword evidence="2" id="KW-1185">Reference proteome</keyword>
<dbReference type="EMBL" id="JNVN01000147">
    <property type="protein sequence ID" value="KHJ36098.1"/>
    <property type="molecule type" value="Genomic_DNA"/>
</dbReference>
<name>A0A0B1PCW4_UNCNE</name>
<dbReference type="CDD" id="cd22849">
    <property type="entry name" value="NuzM"/>
    <property type="match status" value="1"/>
</dbReference>
<dbReference type="STRING" id="52586.A0A0B1PCW4"/>
<proteinExistence type="predicted"/>
<reference evidence="1 2" key="1">
    <citation type="journal article" date="2014" name="BMC Genomics">
        <title>Adaptive genomic structural variation in the grape powdery mildew pathogen, Erysiphe necator.</title>
        <authorList>
            <person name="Jones L."/>
            <person name="Riaz S."/>
            <person name="Morales-Cruz A."/>
            <person name="Amrine K.C."/>
            <person name="McGuire B."/>
            <person name="Gubler W.D."/>
            <person name="Walker M.A."/>
            <person name="Cantu D."/>
        </authorList>
    </citation>
    <scope>NUCLEOTIDE SEQUENCE [LARGE SCALE GENOMIC DNA]</scope>
    <source>
        <strain evidence="2">c</strain>
    </source>
</reference>
<dbReference type="AlphaFoldDB" id="A0A0B1PCW4"/>
<dbReference type="PANTHER" id="PTHR37325:SF1">
    <property type="entry name" value="OXIDOREDUCTASE 21 KDA SUBUNIT, PUTATIVE (AFU_ORTHOLOGUE AFUA_4G05910)-RELATED"/>
    <property type="match status" value="1"/>
</dbReference>
<dbReference type="PIRSF" id="PIRSF022976">
    <property type="entry name" value="NADH_Oxi_21kDa"/>
    <property type="match status" value="1"/>
</dbReference>
<dbReference type="Proteomes" id="UP000030854">
    <property type="component" value="Unassembled WGS sequence"/>
</dbReference>
<accession>A0A0B1PCW4</accession>
<dbReference type="InterPro" id="IPR016813">
    <property type="entry name" value="NADH_Ub_cplx-1_21kDa"/>
</dbReference>
<evidence type="ECO:0000313" key="2">
    <source>
        <dbReference type="Proteomes" id="UP000030854"/>
    </source>
</evidence>
<evidence type="ECO:0000313" key="1">
    <source>
        <dbReference type="EMBL" id="KHJ36098.1"/>
    </source>
</evidence>
<organism evidence="1 2">
    <name type="scientific">Uncinula necator</name>
    <name type="common">Grape powdery mildew</name>
    <dbReference type="NCBI Taxonomy" id="52586"/>
    <lineage>
        <taxon>Eukaryota</taxon>
        <taxon>Fungi</taxon>
        <taxon>Dikarya</taxon>
        <taxon>Ascomycota</taxon>
        <taxon>Pezizomycotina</taxon>
        <taxon>Leotiomycetes</taxon>
        <taxon>Erysiphales</taxon>
        <taxon>Erysiphaceae</taxon>
        <taxon>Erysiphe</taxon>
    </lineage>
</organism>
<dbReference type="PANTHER" id="PTHR37325">
    <property type="entry name" value="OXIDOREDUCTASE 21 KDA SUBUNIT, PUTATIVE (AFU_ORTHOLOGUE AFUA_4G05910)-RELATED"/>
    <property type="match status" value="1"/>
</dbReference>
<protein>
    <submittedName>
        <fullName evidence="1">Putative nadh-ubiquinone oxidoreductase kDa subunit</fullName>
    </submittedName>
</protein>
<comment type="caution">
    <text evidence="1">The sequence shown here is derived from an EMBL/GenBank/DDBJ whole genome shotgun (WGS) entry which is preliminary data.</text>
</comment>
<gene>
    <name evidence="1" type="ORF">EV44_g1408</name>
</gene>
<keyword evidence="1" id="KW-0830">Ubiquinone</keyword>
<dbReference type="OMA" id="GYPCRTF"/>
<dbReference type="HOGENOM" id="CLU_081626_1_0_1"/>